<feature type="transmembrane region" description="Helical" evidence="1">
    <location>
        <begin position="34"/>
        <end position="53"/>
    </location>
</feature>
<evidence type="ECO:0000313" key="2">
    <source>
        <dbReference type="EMBL" id="CAE7655833.1"/>
    </source>
</evidence>
<proteinExistence type="predicted"/>
<evidence type="ECO:0000256" key="1">
    <source>
        <dbReference type="SAM" id="Phobius"/>
    </source>
</evidence>
<feature type="non-terminal residue" evidence="2">
    <location>
        <position position="194"/>
    </location>
</feature>
<keyword evidence="3" id="KW-1185">Reference proteome</keyword>
<sequence>KGGAAALGFVMLMITTQNIAVVKAVEAQVNEYVVWFLVFAAGKLSILAVWRSFQSICHIQLTEAYLVHARCIENAPTVVYMDYALAFAIFSYTLIVGISLVATFSSFTDAFRLVAVVIGCFAGPVISLLLKIRASGEADEVAALMKMVPADFKRFIVGSEDARSPGSSGSPGPSWCFAGWEDVIKAGRQDKEPL</sequence>
<dbReference type="AlphaFoldDB" id="A0A812VS30"/>
<keyword evidence="1" id="KW-0812">Transmembrane</keyword>
<feature type="transmembrane region" description="Helical" evidence="1">
    <location>
        <begin position="83"/>
        <end position="104"/>
    </location>
</feature>
<dbReference type="Proteomes" id="UP000649617">
    <property type="component" value="Unassembled WGS sequence"/>
</dbReference>
<name>A0A812VS30_SYMPI</name>
<protein>
    <submittedName>
        <fullName evidence="2">Uncharacterized protein</fullName>
    </submittedName>
</protein>
<organism evidence="2 3">
    <name type="scientific">Symbiodinium pilosum</name>
    <name type="common">Dinoflagellate</name>
    <dbReference type="NCBI Taxonomy" id="2952"/>
    <lineage>
        <taxon>Eukaryota</taxon>
        <taxon>Sar</taxon>
        <taxon>Alveolata</taxon>
        <taxon>Dinophyceae</taxon>
        <taxon>Suessiales</taxon>
        <taxon>Symbiodiniaceae</taxon>
        <taxon>Symbiodinium</taxon>
    </lineage>
</organism>
<reference evidence="2" key="1">
    <citation type="submission" date="2021-02" db="EMBL/GenBank/DDBJ databases">
        <authorList>
            <person name="Dougan E. K."/>
            <person name="Rhodes N."/>
            <person name="Thang M."/>
            <person name="Chan C."/>
        </authorList>
    </citation>
    <scope>NUCLEOTIDE SEQUENCE</scope>
</reference>
<keyword evidence="1" id="KW-0472">Membrane</keyword>
<dbReference type="OrthoDB" id="428265at2759"/>
<feature type="non-terminal residue" evidence="2">
    <location>
        <position position="1"/>
    </location>
</feature>
<gene>
    <name evidence="2" type="ORF">SPIL2461_LOCUS17622</name>
</gene>
<dbReference type="EMBL" id="CAJNIZ010043260">
    <property type="protein sequence ID" value="CAE7655833.1"/>
    <property type="molecule type" value="Genomic_DNA"/>
</dbReference>
<evidence type="ECO:0000313" key="3">
    <source>
        <dbReference type="Proteomes" id="UP000649617"/>
    </source>
</evidence>
<keyword evidence="1" id="KW-1133">Transmembrane helix</keyword>
<comment type="caution">
    <text evidence="2">The sequence shown here is derived from an EMBL/GenBank/DDBJ whole genome shotgun (WGS) entry which is preliminary data.</text>
</comment>
<feature type="transmembrane region" description="Helical" evidence="1">
    <location>
        <begin position="110"/>
        <end position="130"/>
    </location>
</feature>
<accession>A0A812VS30</accession>